<evidence type="ECO:0008006" key="4">
    <source>
        <dbReference type="Google" id="ProtNLM"/>
    </source>
</evidence>
<feature type="compositionally biased region" description="Acidic residues" evidence="1">
    <location>
        <begin position="51"/>
        <end position="63"/>
    </location>
</feature>
<dbReference type="RefSeq" id="WP_343979305.1">
    <property type="nucleotide sequence ID" value="NZ_BAAAJG010000011.1"/>
</dbReference>
<proteinExistence type="predicted"/>
<keyword evidence="3" id="KW-1185">Reference proteome</keyword>
<feature type="region of interest" description="Disordered" evidence="1">
    <location>
        <begin position="51"/>
        <end position="72"/>
    </location>
</feature>
<dbReference type="EMBL" id="JBHUCP010000026">
    <property type="protein sequence ID" value="MFD1533718.1"/>
    <property type="molecule type" value="Genomic_DNA"/>
</dbReference>
<accession>A0ABW4FT22</accession>
<organism evidence="2 3">
    <name type="scientific">Pseudonocardia aurantiaca</name>
    <dbReference type="NCBI Taxonomy" id="75290"/>
    <lineage>
        <taxon>Bacteria</taxon>
        <taxon>Bacillati</taxon>
        <taxon>Actinomycetota</taxon>
        <taxon>Actinomycetes</taxon>
        <taxon>Pseudonocardiales</taxon>
        <taxon>Pseudonocardiaceae</taxon>
        <taxon>Pseudonocardia</taxon>
    </lineage>
</organism>
<evidence type="ECO:0000256" key="1">
    <source>
        <dbReference type="SAM" id="MobiDB-lite"/>
    </source>
</evidence>
<evidence type="ECO:0000313" key="3">
    <source>
        <dbReference type="Proteomes" id="UP001597145"/>
    </source>
</evidence>
<name>A0ABW4FT22_9PSEU</name>
<protein>
    <recommendedName>
        <fullName evidence="4">Molecular chaperone DnaJ</fullName>
    </recommendedName>
</protein>
<comment type="caution">
    <text evidence="2">The sequence shown here is derived from an EMBL/GenBank/DDBJ whole genome shotgun (WGS) entry which is preliminary data.</text>
</comment>
<reference evidence="3" key="1">
    <citation type="journal article" date="2019" name="Int. J. Syst. Evol. Microbiol.">
        <title>The Global Catalogue of Microorganisms (GCM) 10K type strain sequencing project: providing services to taxonomists for standard genome sequencing and annotation.</title>
        <authorList>
            <consortium name="The Broad Institute Genomics Platform"/>
            <consortium name="The Broad Institute Genome Sequencing Center for Infectious Disease"/>
            <person name="Wu L."/>
            <person name="Ma J."/>
        </authorList>
    </citation>
    <scope>NUCLEOTIDE SEQUENCE [LARGE SCALE GENOMIC DNA]</scope>
    <source>
        <strain evidence="3">JCM 12165</strain>
    </source>
</reference>
<sequence>MICDFCSGSGAFDPCDGYGTSPDSFPNAGDGVDCGICGTSGVCPACDGTGETDNDTSDNDSGEYGEFLGVMT</sequence>
<gene>
    <name evidence="2" type="ORF">ACFSCY_30290</name>
</gene>
<dbReference type="Proteomes" id="UP001597145">
    <property type="component" value="Unassembled WGS sequence"/>
</dbReference>
<evidence type="ECO:0000313" key="2">
    <source>
        <dbReference type="EMBL" id="MFD1533718.1"/>
    </source>
</evidence>